<name>A0A2T0Q4Y7_9ACTN</name>
<dbReference type="SUPFAM" id="SSF52540">
    <property type="entry name" value="P-loop containing nucleoside triphosphate hydrolases"/>
    <property type="match status" value="2"/>
</dbReference>
<dbReference type="GO" id="GO:0016787">
    <property type="term" value="F:hydrolase activity"/>
    <property type="evidence" value="ECO:0007669"/>
    <property type="project" value="UniProtKB-KW"/>
</dbReference>
<dbReference type="PROSITE" id="PS51194">
    <property type="entry name" value="HELICASE_CTER"/>
    <property type="match status" value="1"/>
</dbReference>
<dbReference type="Proteomes" id="UP000237846">
    <property type="component" value="Unassembled WGS sequence"/>
</dbReference>
<keyword evidence="4" id="KW-0347">Helicase</keyword>
<dbReference type="EMBL" id="PVZC01000004">
    <property type="protein sequence ID" value="PRX98771.1"/>
    <property type="molecule type" value="Genomic_DNA"/>
</dbReference>
<dbReference type="InterPro" id="IPR049730">
    <property type="entry name" value="SNF2/RAD54-like_C"/>
</dbReference>
<accession>A0A2T0Q4Y7</accession>
<dbReference type="Pfam" id="PF12419">
    <property type="entry name" value="DUF3670"/>
    <property type="match status" value="1"/>
</dbReference>
<reference evidence="4 5" key="1">
    <citation type="submission" date="2018-03" db="EMBL/GenBank/DDBJ databases">
        <title>Genomic Encyclopedia of Archaeal and Bacterial Type Strains, Phase II (KMG-II): from individual species to whole genera.</title>
        <authorList>
            <person name="Goeker M."/>
        </authorList>
    </citation>
    <scope>NUCLEOTIDE SEQUENCE [LARGE SCALE GENOMIC DNA]</scope>
    <source>
        <strain evidence="4 5">DSM 45601</strain>
    </source>
</reference>
<organism evidence="4 5">
    <name type="scientific">Allonocardiopsis opalescens</name>
    <dbReference type="NCBI Taxonomy" id="1144618"/>
    <lineage>
        <taxon>Bacteria</taxon>
        <taxon>Bacillati</taxon>
        <taxon>Actinomycetota</taxon>
        <taxon>Actinomycetes</taxon>
        <taxon>Streptosporangiales</taxon>
        <taxon>Allonocardiopsis</taxon>
    </lineage>
</organism>
<dbReference type="SMART" id="SM00490">
    <property type="entry name" value="HELICc"/>
    <property type="match status" value="1"/>
</dbReference>
<comment type="caution">
    <text evidence="4">The sequence shown here is derived from an EMBL/GenBank/DDBJ whole genome shotgun (WGS) entry which is preliminary data.</text>
</comment>
<keyword evidence="1" id="KW-0378">Hydrolase</keyword>
<sequence>MDAVAGAAGRLVRCGVVFEPGDPARCGRVVFYRADEGVAVPSGVGEPGEVVVALPESGGVVVRSVPAVRLGVADALGVLCRAREGAGSGAHPSAVFWGAVVVEALALVGRGRVLPGVSAGGFDAWRVGPVDGRAGEALGALVAAMPASARAVPLPGGGVRLADGRGLVREFVDAVADGVVRTAAAPAAVGFAAFAAVEPVGVEGLREWAAEAAAGVDAGVRVSLRVECVEGAGGEGPPPLRAVVQVHDLADASRVADAAALWAGSAPGFGAGAPMEAAVAVRRAARVWPVLEGLLGRAVPDAVALGDEEVAELLGSAGERLAAAGVAVHWPRELVADLAARVVVGGDEVRARGGGGVLGGGPVALDWRLALGGELLSEAEMAALAAEHRPVVRLRGRWVLLAPGLGERLRDRGLEPVAPVRALGAVLSGAAVVDGRAVEVVARGWAARLAERVAAGEGGSEPVGEPPGLAGRLRDYQLRGLRWLVRMTGLGLGGCLADDMGLGKTVTVIALHLHRAADRELRGAGPTLVVCPASVLGNWEREVRRFAPGVAVRRFHGAGRSLEGADGGFVLTTYATMRADAGVLAGRRWGLVVADEAQLVKNPWSGTAAALRRVPSAARVALTGTPVENELADLWAVLDWTTPGLLGSLGEFRERWRAVEEDRDAQAAARLARLVGPFVLRRRKSDPGIAPELPAKTVTDRPVGLTREQAGLYEAVVAEALERIAAAEGMARRGLVMGLLTACKQICNHPAQFLKEADPVLAGRSGKLERLEGLVDTVVAEGGAVLVFTQYVAMGRLLVRRLAERGAGVLLLHGGTPVAEREAMVARFQAGEVPVFVLSLRAAGTGLNLTRADHVVHYDRWWNPAVEEQATDRAYRIGQTRPVQVHRLVAEGTVEERIAALLESKRELAEAVLAAGDEGAALTELSDGELAELVALREVR</sequence>
<dbReference type="Pfam" id="PF00176">
    <property type="entry name" value="SNF2-rel_dom"/>
    <property type="match status" value="1"/>
</dbReference>
<dbReference type="Pfam" id="PF00271">
    <property type="entry name" value="Helicase_C"/>
    <property type="match status" value="1"/>
</dbReference>
<dbReference type="GO" id="GO:0004386">
    <property type="term" value="F:helicase activity"/>
    <property type="evidence" value="ECO:0007669"/>
    <property type="project" value="UniProtKB-KW"/>
</dbReference>
<evidence type="ECO:0000313" key="5">
    <source>
        <dbReference type="Proteomes" id="UP000237846"/>
    </source>
</evidence>
<dbReference type="Gene3D" id="3.40.50.300">
    <property type="entry name" value="P-loop containing nucleotide triphosphate hydrolases"/>
    <property type="match status" value="1"/>
</dbReference>
<feature type="domain" description="Helicase C-terminal" evidence="3">
    <location>
        <begin position="770"/>
        <end position="928"/>
    </location>
</feature>
<dbReference type="PANTHER" id="PTHR10799">
    <property type="entry name" value="SNF2/RAD54 HELICASE FAMILY"/>
    <property type="match status" value="1"/>
</dbReference>
<dbReference type="SMART" id="SM00487">
    <property type="entry name" value="DEXDc"/>
    <property type="match status" value="1"/>
</dbReference>
<dbReference type="InterPro" id="IPR000330">
    <property type="entry name" value="SNF2_N"/>
</dbReference>
<dbReference type="FunFam" id="3.40.50.10810:FF:000031">
    <property type="entry name" value="Helicase, SNF2/RAD54 family"/>
    <property type="match status" value="1"/>
</dbReference>
<dbReference type="GO" id="GO:0005524">
    <property type="term" value="F:ATP binding"/>
    <property type="evidence" value="ECO:0007669"/>
    <property type="project" value="InterPro"/>
</dbReference>
<dbReference type="InterPro" id="IPR022138">
    <property type="entry name" value="DUF3670"/>
</dbReference>
<feature type="domain" description="Helicase ATP-binding" evidence="2">
    <location>
        <begin position="485"/>
        <end position="644"/>
    </location>
</feature>
<dbReference type="InterPro" id="IPR027417">
    <property type="entry name" value="P-loop_NTPase"/>
</dbReference>
<evidence type="ECO:0000259" key="2">
    <source>
        <dbReference type="PROSITE" id="PS51192"/>
    </source>
</evidence>
<dbReference type="Gene3D" id="3.40.50.10810">
    <property type="entry name" value="Tandem AAA-ATPase domain"/>
    <property type="match status" value="1"/>
</dbReference>
<keyword evidence="4" id="KW-0067">ATP-binding</keyword>
<evidence type="ECO:0000256" key="1">
    <source>
        <dbReference type="ARBA" id="ARBA00022801"/>
    </source>
</evidence>
<keyword evidence="5" id="KW-1185">Reference proteome</keyword>
<protein>
    <submittedName>
        <fullName evidence="4">Helicase-like protein</fullName>
    </submittedName>
</protein>
<dbReference type="AlphaFoldDB" id="A0A2T0Q4Y7"/>
<dbReference type="InterPro" id="IPR001650">
    <property type="entry name" value="Helicase_C-like"/>
</dbReference>
<gene>
    <name evidence="4" type="ORF">CLV72_104351</name>
</gene>
<evidence type="ECO:0000259" key="3">
    <source>
        <dbReference type="PROSITE" id="PS51194"/>
    </source>
</evidence>
<evidence type="ECO:0000313" key="4">
    <source>
        <dbReference type="EMBL" id="PRX98771.1"/>
    </source>
</evidence>
<dbReference type="FunFam" id="3.40.50.300:FF:000533">
    <property type="entry name" value="Helicase, Snf2 family"/>
    <property type="match status" value="1"/>
</dbReference>
<dbReference type="OrthoDB" id="9760715at2"/>
<proteinExistence type="predicted"/>
<dbReference type="PROSITE" id="PS51192">
    <property type="entry name" value="HELICASE_ATP_BIND_1"/>
    <property type="match status" value="1"/>
</dbReference>
<dbReference type="InterPro" id="IPR014001">
    <property type="entry name" value="Helicase_ATP-bd"/>
</dbReference>
<dbReference type="InterPro" id="IPR038718">
    <property type="entry name" value="SNF2-like_sf"/>
</dbReference>
<dbReference type="RefSeq" id="WP_106246223.1">
    <property type="nucleotide sequence ID" value="NZ_PVZC01000004.1"/>
</dbReference>
<keyword evidence="4" id="KW-0547">Nucleotide-binding</keyword>
<dbReference type="CDD" id="cd18793">
    <property type="entry name" value="SF2_C_SNF"/>
    <property type="match status" value="1"/>
</dbReference>